<reference evidence="2 3" key="1">
    <citation type="submission" date="2022-01" db="EMBL/GenBank/DDBJ databases">
        <title>Labilibaculum sp. nov, a marine bacterium isolated from Antarctica.</title>
        <authorList>
            <person name="Dai W."/>
        </authorList>
    </citation>
    <scope>NUCLEOTIDE SEQUENCE [LARGE SCALE GENOMIC DNA]</scope>
    <source>
        <strain evidence="2 3">DW002</strain>
    </source>
</reference>
<keyword evidence="3" id="KW-1185">Reference proteome</keyword>
<dbReference type="Proteomes" id="UP001528920">
    <property type="component" value="Unassembled WGS sequence"/>
</dbReference>
<dbReference type="Gene3D" id="2.40.160.20">
    <property type="match status" value="1"/>
</dbReference>
<evidence type="ECO:0000256" key="1">
    <source>
        <dbReference type="SAM" id="SignalP"/>
    </source>
</evidence>
<gene>
    <name evidence="2" type="ORF">L3049_05930</name>
</gene>
<feature type="chain" id="PRO_5046941323" description="Outer membrane protein beta-barrel domain-containing protein" evidence="1">
    <location>
        <begin position="20"/>
        <end position="228"/>
    </location>
</feature>
<dbReference type="InterPro" id="IPR011250">
    <property type="entry name" value="OMP/PagP_B-barrel"/>
</dbReference>
<feature type="signal peptide" evidence="1">
    <location>
        <begin position="1"/>
        <end position="19"/>
    </location>
</feature>
<evidence type="ECO:0000313" key="3">
    <source>
        <dbReference type="Proteomes" id="UP001528920"/>
    </source>
</evidence>
<dbReference type="SUPFAM" id="SSF56925">
    <property type="entry name" value="OMPA-like"/>
    <property type="match status" value="1"/>
</dbReference>
<evidence type="ECO:0000313" key="2">
    <source>
        <dbReference type="EMBL" id="MDE5417543.1"/>
    </source>
</evidence>
<sequence length="228" mass="25013">MSKKIFIILLFLGAGIALQAQTFNPYTSHSPKVKNKGSIVHSINLTGGLYAPEMDYWNDSYLPSSGNSDEFGSSLVFGGNINFIILPSIRARVGASYWSDKVSGSGAGLSELKVSFTRFSFGGLYTPEFATFDGFQVYTGVELYLYDINNKVDMKSESGTISSEDQNGHDYSFAPLLGIERLVSDHFLVGAEFSYMIGDYNQGEIVESIKNKVSINGPQLTLSFGYKF</sequence>
<accession>A0ABT5VQ42</accession>
<dbReference type="RefSeq" id="WP_275108883.1">
    <property type="nucleotide sequence ID" value="NZ_JAKJSC010000001.1"/>
</dbReference>
<evidence type="ECO:0008006" key="4">
    <source>
        <dbReference type="Google" id="ProtNLM"/>
    </source>
</evidence>
<dbReference type="EMBL" id="JAKJSC010000001">
    <property type="protein sequence ID" value="MDE5417543.1"/>
    <property type="molecule type" value="Genomic_DNA"/>
</dbReference>
<proteinExistence type="predicted"/>
<name>A0ABT5VQ42_9BACT</name>
<organism evidence="2 3">
    <name type="scientific">Paralabilibaculum antarcticum</name>
    <dbReference type="NCBI Taxonomy" id="2912572"/>
    <lineage>
        <taxon>Bacteria</taxon>
        <taxon>Pseudomonadati</taxon>
        <taxon>Bacteroidota</taxon>
        <taxon>Bacteroidia</taxon>
        <taxon>Marinilabiliales</taxon>
        <taxon>Marinifilaceae</taxon>
        <taxon>Paralabilibaculum</taxon>
    </lineage>
</organism>
<protein>
    <recommendedName>
        <fullName evidence="4">Outer membrane protein beta-barrel domain-containing protein</fullName>
    </recommendedName>
</protein>
<keyword evidence="1" id="KW-0732">Signal</keyword>
<comment type="caution">
    <text evidence="2">The sequence shown here is derived from an EMBL/GenBank/DDBJ whole genome shotgun (WGS) entry which is preliminary data.</text>
</comment>